<feature type="compositionally biased region" description="Polar residues" evidence="1">
    <location>
        <begin position="26"/>
        <end position="47"/>
    </location>
</feature>
<evidence type="ECO:0000313" key="3">
    <source>
        <dbReference type="Proteomes" id="UP000821866"/>
    </source>
</evidence>
<evidence type="ECO:0000256" key="1">
    <source>
        <dbReference type="SAM" id="MobiDB-lite"/>
    </source>
</evidence>
<organism evidence="2 3">
    <name type="scientific">Rhipicephalus microplus</name>
    <name type="common">Cattle tick</name>
    <name type="synonym">Boophilus microplus</name>
    <dbReference type="NCBI Taxonomy" id="6941"/>
    <lineage>
        <taxon>Eukaryota</taxon>
        <taxon>Metazoa</taxon>
        <taxon>Ecdysozoa</taxon>
        <taxon>Arthropoda</taxon>
        <taxon>Chelicerata</taxon>
        <taxon>Arachnida</taxon>
        <taxon>Acari</taxon>
        <taxon>Parasitiformes</taxon>
        <taxon>Ixodida</taxon>
        <taxon>Ixodoidea</taxon>
        <taxon>Ixodidae</taxon>
        <taxon>Rhipicephalinae</taxon>
        <taxon>Rhipicephalus</taxon>
        <taxon>Boophilus</taxon>
    </lineage>
</organism>
<gene>
    <name evidence="2" type="ORF">HPB51_027461</name>
</gene>
<reference evidence="2" key="1">
    <citation type="journal article" date="2020" name="Cell">
        <title>Large-Scale Comparative Analyses of Tick Genomes Elucidate Their Genetic Diversity and Vector Capacities.</title>
        <authorList>
            <consortium name="Tick Genome and Microbiome Consortium (TIGMIC)"/>
            <person name="Jia N."/>
            <person name="Wang J."/>
            <person name="Shi W."/>
            <person name="Du L."/>
            <person name="Sun Y."/>
            <person name="Zhan W."/>
            <person name="Jiang J.F."/>
            <person name="Wang Q."/>
            <person name="Zhang B."/>
            <person name="Ji P."/>
            <person name="Bell-Sakyi L."/>
            <person name="Cui X.M."/>
            <person name="Yuan T.T."/>
            <person name="Jiang B.G."/>
            <person name="Yang W.F."/>
            <person name="Lam T.T."/>
            <person name="Chang Q.C."/>
            <person name="Ding S.J."/>
            <person name="Wang X.J."/>
            <person name="Zhu J.G."/>
            <person name="Ruan X.D."/>
            <person name="Zhao L."/>
            <person name="Wei J.T."/>
            <person name="Ye R.Z."/>
            <person name="Que T.C."/>
            <person name="Du C.H."/>
            <person name="Zhou Y.H."/>
            <person name="Cheng J.X."/>
            <person name="Dai P.F."/>
            <person name="Guo W.B."/>
            <person name="Han X.H."/>
            <person name="Huang E.J."/>
            <person name="Li L.F."/>
            <person name="Wei W."/>
            <person name="Gao Y.C."/>
            <person name="Liu J.Z."/>
            <person name="Shao H.Z."/>
            <person name="Wang X."/>
            <person name="Wang C.C."/>
            <person name="Yang T.C."/>
            <person name="Huo Q.B."/>
            <person name="Li W."/>
            <person name="Chen H.Y."/>
            <person name="Chen S.E."/>
            <person name="Zhou L.G."/>
            <person name="Ni X.B."/>
            <person name="Tian J.H."/>
            <person name="Sheng Y."/>
            <person name="Liu T."/>
            <person name="Pan Y.S."/>
            <person name="Xia L.Y."/>
            <person name="Li J."/>
            <person name="Zhao F."/>
            <person name="Cao W.C."/>
        </authorList>
    </citation>
    <scope>NUCLEOTIDE SEQUENCE</scope>
    <source>
        <strain evidence="2">Rmic-2018</strain>
    </source>
</reference>
<dbReference type="EMBL" id="JABSTU010004047">
    <property type="protein sequence ID" value="KAH7964297.1"/>
    <property type="molecule type" value="Genomic_DNA"/>
</dbReference>
<name>A0A9J6D066_RHIMP</name>
<keyword evidence="3" id="KW-1185">Reference proteome</keyword>
<dbReference type="Proteomes" id="UP000821866">
    <property type="component" value="Unassembled WGS sequence"/>
</dbReference>
<evidence type="ECO:0000313" key="2">
    <source>
        <dbReference type="EMBL" id="KAH7964297.1"/>
    </source>
</evidence>
<reference evidence="2" key="2">
    <citation type="submission" date="2021-09" db="EMBL/GenBank/DDBJ databases">
        <authorList>
            <person name="Jia N."/>
            <person name="Wang J."/>
            <person name="Shi W."/>
            <person name="Du L."/>
            <person name="Sun Y."/>
            <person name="Zhan W."/>
            <person name="Jiang J."/>
            <person name="Wang Q."/>
            <person name="Zhang B."/>
            <person name="Ji P."/>
            <person name="Sakyi L.B."/>
            <person name="Cui X."/>
            <person name="Yuan T."/>
            <person name="Jiang B."/>
            <person name="Yang W."/>
            <person name="Lam T.T.-Y."/>
            <person name="Chang Q."/>
            <person name="Ding S."/>
            <person name="Wang X."/>
            <person name="Zhu J."/>
            <person name="Ruan X."/>
            <person name="Zhao L."/>
            <person name="Wei J."/>
            <person name="Que T."/>
            <person name="Du C."/>
            <person name="Cheng J."/>
            <person name="Dai P."/>
            <person name="Han X."/>
            <person name="Huang E."/>
            <person name="Gao Y."/>
            <person name="Liu J."/>
            <person name="Shao H."/>
            <person name="Ye R."/>
            <person name="Li L."/>
            <person name="Wei W."/>
            <person name="Wang X."/>
            <person name="Wang C."/>
            <person name="Huo Q."/>
            <person name="Li W."/>
            <person name="Guo W."/>
            <person name="Chen H."/>
            <person name="Chen S."/>
            <person name="Zhou L."/>
            <person name="Zhou L."/>
            <person name="Ni X."/>
            <person name="Tian J."/>
            <person name="Zhou Y."/>
            <person name="Sheng Y."/>
            <person name="Liu T."/>
            <person name="Pan Y."/>
            <person name="Xia L."/>
            <person name="Li J."/>
            <person name="Zhao F."/>
            <person name="Cao W."/>
        </authorList>
    </citation>
    <scope>NUCLEOTIDE SEQUENCE</scope>
    <source>
        <strain evidence="2">Rmic-2018</strain>
        <tissue evidence="2">Larvae</tissue>
    </source>
</reference>
<accession>A0A9J6D066</accession>
<feature type="compositionally biased region" description="Basic and acidic residues" evidence="1">
    <location>
        <begin position="11"/>
        <end position="25"/>
    </location>
</feature>
<dbReference type="AlphaFoldDB" id="A0A9J6D066"/>
<comment type="caution">
    <text evidence="2">The sequence shown here is derived from an EMBL/GenBank/DDBJ whole genome shotgun (WGS) entry which is preliminary data.</text>
</comment>
<proteinExistence type="predicted"/>
<protein>
    <submittedName>
        <fullName evidence="2">Uncharacterized protein</fullName>
    </submittedName>
</protein>
<feature type="region of interest" description="Disordered" evidence="1">
    <location>
        <begin position="1"/>
        <end position="47"/>
    </location>
</feature>
<sequence length="102" mass="10842">MSSVSASVAADEEHSLPSRSTDHIMDTQTSQDANTQASNEHNAQPWITITKRANKTPTAATLYRTDLTAAQPTPPRFPVPAGLSVVTWEAAVVGTMVVAPLK</sequence>